<sequence>MLRTLVGLSAVLPAVLASPYQHQKRADIDAFIEKENPIARQGILNNIGADGKLVPGAGAGIVVASPSEEYLYTWTRDAALTFLDLIHEFIEGDKDLEPLIQQYITGQAKLQTVANPSGSLEDGAGLAEPKFNIDSTAFEEEWGRPQRDGPALRAQALIAYGNSILEDKKEKVVQNIWPLVSNDLSYVGQYWNGEGFDLWEEVNATSVFTISVQHKALVEGAAFAKALGKECAGCKVAPQILCRLQEFWDGKQIISNQPSNGRGGLDLASILTSLNAFDSGAKTCDDETLQPCSARALANHKAVVDSFRDTYGINGDRKAGKGAAVGRYKEDTYQGGNPWYLGTTAAAELLYDALYQWDKQGTLEVTDLSLPFFNDVAPDAAVGKFEKGSDEYKTITEAIKAYADDFIAVVQEYTPENGGLNEQYGRDDGQPTSVENLTWSFAAFRSAVARRAGNVPPAWGSDSSASVPSECSGDTVPGEYAEPKPGDW</sequence>
<dbReference type="GeneID" id="36524737"/>
<evidence type="ECO:0000256" key="9">
    <source>
        <dbReference type="ARBA" id="ARBA00023295"/>
    </source>
</evidence>
<gene>
    <name evidence="16" type="ORF">BDW47DRAFT_132530</name>
</gene>
<dbReference type="FunFam" id="1.50.10.10:FF:000018">
    <property type="entry name" value="Glucoamylase"/>
    <property type="match status" value="1"/>
</dbReference>
<keyword evidence="17" id="KW-1185">Reference proteome</keyword>
<dbReference type="AlphaFoldDB" id="A0A2I2F8I7"/>
<protein>
    <recommendedName>
        <fullName evidence="3">glucan 1,4-alpha-glucosidase</fullName>
        <ecNumber evidence="3">3.2.1.3</ecNumber>
    </recommendedName>
    <alternativeName>
        <fullName evidence="12">1,4-alpha-D-glucan glucohydrolase</fullName>
    </alternativeName>
    <alternativeName>
        <fullName evidence="11">Glucan 1,4-alpha-glucosidase</fullName>
    </alternativeName>
</protein>
<dbReference type="RefSeq" id="XP_024670952.1">
    <property type="nucleotide sequence ID" value="XM_024817577.1"/>
</dbReference>
<dbReference type="PANTHER" id="PTHR31616:SF12">
    <property type="entry name" value="GLUCOAMYLASE"/>
    <property type="match status" value="1"/>
</dbReference>
<keyword evidence="4 14" id="KW-0732">Signal</keyword>
<reference evidence="16 17" key="1">
    <citation type="submission" date="2017-12" db="EMBL/GenBank/DDBJ databases">
        <authorList>
            <consortium name="DOE Joint Genome Institute"/>
            <person name="Haridas S."/>
            <person name="Kjaerbolling I."/>
            <person name="Vesth T.C."/>
            <person name="Frisvad J.C."/>
            <person name="Nybo J.L."/>
            <person name="Theobald S."/>
            <person name="Kuo A."/>
            <person name="Bowyer P."/>
            <person name="Matsuda Y."/>
            <person name="Mondo S."/>
            <person name="Lyhne E.K."/>
            <person name="Kogle M.E."/>
            <person name="Clum A."/>
            <person name="Lipzen A."/>
            <person name="Salamov A."/>
            <person name="Ngan C.Y."/>
            <person name="Daum C."/>
            <person name="Chiniquy J."/>
            <person name="Barry K."/>
            <person name="LaButti K."/>
            <person name="Simmons B.A."/>
            <person name="Magnuson J.K."/>
            <person name="Mortensen U.H."/>
            <person name="Larsen T.O."/>
            <person name="Grigoriev I.V."/>
            <person name="Baker S.E."/>
            <person name="Andersen M.R."/>
            <person name="Nordberg H.P."/>
            <person name="Cantor M.N."/>
            <person name="Hua S.X."/>
        </authorList>
    </citation>
    <scope>NUCLEOTIDE SEQUENCE [LARGE SCALE GENOMIC DNA]</scope>
    <source>
        <strain evidence="16 17">CBS 102.13</strain>
    </source>
</reference>
<dbReference type="InterPro" id="IPR000165">
    <property type="entry name" value="Glucoamylase"/>
</dbReference>
<dbReference type="Proteomes" id="UP000234585">
    <property type="component" value="Unassembled WGS sequence"/>
</dbReference>
<evidence type="ECO:0000259" key="15">
    <source>
        <dbReference type="Pfam" id="PF00723"/>
    </source>
</evidence>
<dbReference type="InterPro" id="IPR011613">
    <property type="entry name" value="GH15-like"/>
</dbReference>
<dbReference type="OrthoDB" id="6123450at2759"/>
<dbReference type="STRING" id="41067.A0A2I2F8I7"/>
<keyword evidence="8" id="KW-0119">Carbohydrate metabolism</keyword>
<dbReference type="InterPro" id="IPR008928">
    <property type="entry name" value="6-hairpin_glycosidase_sf"/>
</dbReference>
<comment type="similarity">
    <text evidence="2">Belongs to the glycosyl hydrolase 15 family.</text>
</comment>
<dbReference type="InterPro" id="IPR012341">
    <property type="entry name" value="6hp_glycosidase-like_sf"/>
</dbReference>
<evidence type="ECO:0000256" key="4">
    <source>
        <dbReference type="ARBA" id="ARBA00022729"/>
    </source>
</evidence>
<feature type="domain" description="GH15-like" evidence="15">
    <location>
        <begin position="38"/>
        <end position="444"/>
    </location>
</feature>
<evidence type="ECO:0000256" key="8">
    <source>
        <dbReference type="ARBA" id="ARBA00023277"/>
    </source>
</evidence>
<dbReference type="GO" id="GO:0000324">
    <property type="term" value="C:fungal-type vacuole"/>
    <property type="evidence" value="ECO:0007669"/>
    <property type="project" value="TreeGrafter"/>
</dbReference>
<dbReference type="Gene3D" id="1.50.10.10">
    <property type="match status" value="1"/>
</dbReference>
<evidence type="ECO:0000256" key="1">
    <source>
        <dbReference type="ARBA" id="ARBA00001863"/>
    </source>
</evidence>
<evidence type="ECO:0000256" key="11">
    <source>
        <dbReference type="ARBA" id="ARBA00033442"/>
    </source>
</evidence>
<dbReference type="PANTHER" id="PTHR31616">
    <property type="entry name" value="TREHALASE"/>
    <property type="match status" value="1"/>
</dbReference>
<keyword evidence="5" id="KW-0378">Hydrolase</keyword>
<comment type="catalytic activity">
    <reaction evidence="1">
        <text>Hydrolysis of terminal (1-&gt;4)-linked alpha-D-glucose residues successively from non-reducing ends of the chains with release of beta-D-glucose.</text>
        <dbReference type="EC" id="3.2.1.3"/>
    </reaction>
</comment>
<dbReference type="Pfam" id="PF00723">
    <property type="entry name" value="Glyco_hydro_15"/>
    <property type="match status" value="1"/>
</dbReference>
<keyword evidence="10" id="KW-0624">Polysaccharide degradation</keyword>
<dbReference type="EC" id="3.2.1.3" evidence="3"/>
<feature type="chain" id="PRO_5014135158" description="glucan 1,4-alpha-glucosidase" evidence="14">
    <location>
        <begin position="18"/>
        <end position="488"/>
    </location>
</feature>
<feature type="region of interest" description="Disordered" evidence="13">
    <location>
        <begin position="455"/>
        <end position="488"/>
    </location>
</feature>
<evidence type="ECO:0000256" key="6">
    <source>
        <dbReference type="ARBA" id="ARBA00023157"/>
    </source>
</evidence>
<evidence type="ECO:0000256" key="3">
    <source>
        <dbReference type="ARBA" id="ARBA00012593"/>
    </source>
</evidence>
<feature type="signal peptide" evidence="14">
    <location>
        <begin position="1"/>
        <end position="17"/>
    </location>
</feature>
<accession>A0A2I2F8I7</accession>
<dbReference type="GO" id="GO:0004339">
    <property type="term" value="F:glucan 1,4-alpha-glucosidase activity"/>
    <property type="evidence" value="ECO:0007669"/>
    <property type="project" value="UniProtKB-EC"/>
</dbReference>
<keyword evidence="7" id="KW-0325">Glycoprotein</keyword>
<keyword evidence="9" id="KW-0326">Glycosidase</keyword>
<dbReference type="SUPFAM" id="SSF48208">
    <property type="entry name" value="Six-hairpin glycosidases"/>
    <property type="match status" value="1"/>
</dbReference>
<name>A0A2I2F8I7_ASPCN</name>
<evidence type="ECO:0000256" key="7">
    <source>
        <dbReference type="ARBA" id="ARBA00023180"/>
    </source>
</evidence>
<proteinExistence type="inferred from homology"/>
<evidence type="ECO:0000256" key="5">
    <source>
        <dbReference type="ARBA" id="ARBA00022801"/>
    </source>
</evidence>
<dbReference type="GO" id="GO:0000272">
    <property type="term" value="P:polysaccharide catabolic process"/>
    <property type="evidence" value="ECO:0007669"/>
    <property type="project" value="UniProtKB-KW"/>
</dbReference>
<evidence type="ECO:0000256" key="12">
    <source>
        <dbReference type="ARBA" id="ARBA00033473"/>
    </source>
</evidence>
<organism evidence="16 17">
    <name type="scientific">Aspergillus candidus</name>
    <dbReference type="NCBI Taxonomy" id="41067"/>
    <lineage>
        <taxon>Eukaryota</taxon>
        <taxon>Fungi</taxon>
        <taxon>Dikarya</taxon>
        <taxon>Ascomycota</taxon>
        <taxon>Pezizomycotina</taxon>
        <taxon>Eurotiomycetes</taxon>
        <taxon>Eurotiomycetidae</taxon>
        <taxon>Eurotiales</taxon>
        <taxon>Aspergillaceae</taxon>
        <taxon>Aspergillus</taxon>
        <taxon>Aspergillus subgen. Circumdati</taxon>
    </lineage>
</organism>
<evidence type="ECO:0000256" key="14">
    <source>
        <dbReference type="SAM" id="SignalP"/>
    </source>
</evidence>
<evidence type="ECO:0000256" key="13">
    <source>
        <dbReference type="SAM" id="MobiDB-lite"/>
    </source>
</evidence>
<dbReference type="EMBL" id="KZ559147">
    <property type="protein sequence ID" value="PLB36940.1"/>
    <property type="molecule type" value="Genomic_DNA"/>
</dbReference>
<evidence type="ECO:0000256" key="2">
    <source>
        <dbReference type="ARBA" id="ARBA00006188"/>
    </source>
</evidence>
<keyword evidence="6" id="KW-1015">Disulfide bond</keyword>
<evidence type="ECO:0000256" key="10">
    <source>
        <dbReference type="ARBA" id="ARBA00023326"/>
    </source>
</evidence>
<evidence type="ECO:0000313" key="16">
    <source>
        <dbReference type="EMBL" id="PLB36940.1"/>
    </source>
</evidence>
<evidence type="ECO:0000313" key="17">
    <source>
        <dbReference type="Proteomes" id="UP000234585"/>
    </source>
</evidence>
<dbReference type="PRINTS" id="PR00736">
    <property type="entry name" value="GLHYDRLASE15"/>
</dbReference>